<dbReference type="Gene3D" id="3.80.10.10">
    <property type="entry name" value="Ribonuclease Inhibitor"/>
    <property type="match status" value="1"/>
</dbReference>
<dbReference type="AlphaFoldDB" id="A0A067SP65"/>
<gene>
    <name evidence="2" type="ORF">GALMADRAFT_73622</name>
</gene>
<dbReference type="SUPFAM" id="SSF81383">
    <property type="entry name" value="F-box domain"/>
    <property type="match status" value="1"/>
</dbReference>
<name>A0A067SP65_GALM3</name>
<feature type="coiled-coil region" evidence="1">
    <location>
        <begin position="29"/>
        <end position="67"/>
    </location>
</feature>
<dbReference type="Proteomes" id="UP000027222">
    <property type="component" value="Unassembled WGS sequence"/>
</dbReference>
<keyword evidence="3" id="KW-1185">Reference proteome</keyword>
<evidence type="ECO:0000313" key="2">
    <source>
        <dbReference type="EMBL" id="KDR72745.1"/>
    </source>
</evidence>
<keyword evidence="1" id="KW-0175">Coiled coil</keyword>
<proteinExistence type="predicted"/>
<dbReference type="InterPro" id="IPR036047">
    <property type="entry name" value="F-box-like_dom_sf"/>
</dbReference>
<dbReference type="SUPFAM" id="SSF52047">
    <property type="entry name" value="RNI-like"/>
    <property type="match status" value="1"/>
</dbReference>
<accession>A0A067SP65</accession>
<dbReference type="STRING" id="685588.A0A067SP65"/>
<protein>
    <submittedName>
        <fullName evidence="2">Uncharacterized protein</fullName>
    </submittedName>
</protein>
<dbReference type="HOGENOM" id="CLU_007608_0_0_1"/>
<dbReference type="EMBL" id="KL142388">
    <property type="protein sequence ID" value="KDR72745.1"/>
    <property type="molecule type" value="Genomic_DNA"/>
</dbReference>
<reference evidence="3" key="1">
    <citation type="journal article" date="2014" name="Proc. Natl. Acad. Sci. U.S.A.">
        <title>Extensive sampling of basidiomycete genomes demonstrates inadequacy of the white-rot/brown-rot paradigm for wood decay fungi.</title>
        <authorList>
            <person name="Riley R."/>
            <person name="Salamov A.A."/>
            <person name="Brown D.W."/>
            <person name="Nagy L.G."/>
            <person name="Floudas D."/>
            <person name="Held B.W."/>
            <person name="Levasseur A."/>
            <person name="Lombard V."/>
            <person name="Morin E."/>
            <person name="Otillar R."/>
            <person name="Lindquist E.A."/>
            <person name="Sun H."/>
            <person name="LaButti K.M."/>
            <person name="Schmutz J."/>
            <person name="Jabbour D."/>
            <person name="Luo H."/>
            <person name="Baker S.E."/>
            <person name="Pisabarro A.G."/>
            <person name="Walton J.D."/>
            <person name="Blanchette R.A."/>
            <person name="Henrissat B."/>
            <person name="Martin F."/>
            <person name="Cullen D."/>
            <person name="Hibbett D.S."/>
            <person name="Grigoriev I.V."/>
        </authorList>
    </citation>
    <scope>NUCLEOTIDE SEQUENCE [LARGE SCALE GENOMIC DNA]</scope>
    <source>
        <strain evidence="3">CBS 339.88</strain>
    </source>
</reference>
<organism evidence="2 3">
    <name type="scientific">Galerina marginata (strain CBS 339.88)</name>
    <dbReference type="NCBI Taxonomy" id="685588"/>
    <lineage>
        <taxon>Eukaryota</taxon>
        <taxon>Fungi</taxon>
        <taxon>Dikarya</taxon>
        <taxon>Basidiomycota</taxon>
        <taxon>Agaricomycotina</taxon>
        <taxon>Agaricomycetes</taxon>
        <taxon>Agaricomycetidae</taxon>
        <taxon>Agaricales</taxon>
        <taxon>Agaricineae</taxon>
        <taxon>Strophariaceae</taxon>
        <taxon>Galerina</taxon>
    </lineage>
</organism>
<sequence length="600" mass="66682">MACSDFTEPPTKETLADARRTLEATRVSVLELTSKIEAVEETLAQIVRESQYAISQLQEQRSALERRVSKTLAYLSPIRRLPMELLREIFMWSFEDHPCSAWVLAAVCTSWRSLALRIPLIWSKIRLLTNQHASADTVRLWLERSGETVPLDIEIFLRVANSKQSFEASSVRPRPTSSPVTPITPPWNVSFAGQQSSHYFVPHPPPPPPVGNVAIIMPPSPPPHHDGWSSPVGHDRQANAVSRVSMHWGHVAFFYLVEQMHRWERFVFRFDKQFTSMGALKAINGDAPLLKEFEVSSVEAAFFAEWPWLPNASSSTSVVLPKLRTLTLQHTPFKWSSPMLRGLHTLNLRGLPTSHLPLDRILHILSNNPQLKTVSLHFQGVLPAVLPLNVLTLPHVTSLTLGGHFLLTQLLESLTLPCLDSLTLDIEARDAIEDIISSLLARSSRPPLQYLSIAYGVAANAATFYYGPAGLVITWTALLSELVHLKTLTVGGTALEPLLTALGSPEDDPNQTQNLVWASPALEFLGLRSCHTHNEEVTKLVQMVEARNPENGTAQVVGSVSPVRLKKLELHECTSLGEDVMKWLDTRVAQVICSDPAADR</sequence>
<evidence type="ECO:0000256" key="1">
    <source>
        <dbReference type="SAM" id="Coils"/>
    </source>
</evidence>
<dbReference type="OrthoDB" id="3208947at2759"/>
<dbReference type="InterPro" id="IPR032675">
    <property type="entry name" value="LRR_dom_sf"/>
</dbReference>
<evidence type="ECO:0000313" key="3">
    <source>
        <dbReference type="Proteomes" id="UP000027222"/>
    </source>
</evidence>